<dbReference type="Proteomes" id="UP000275368">
    <property type="component" value="Chromosome"/>
</dbReference>
<name>A0A3G9JBA9_9BACL</name>
<dbReference type="Gene3D" id="3.40.470.10">
    <property type="entry name" value="Uracil-DNA glycosylase-like domain"/>
    <property type="match status" value="1"/>
</dbReference>
<proteinExistence type="predicted"/>
<organism evidence="1 2">
    <name type="scientific">Paenibacillus baekrokdamisoli</name>
    <dbReference type="NCBI Taxonomy" id="1712516"/>
    <lineage>
        <taxon>Bacteria</taxon>
        <taxon>Bacillati</taxon>
        <taxon>Bacillota</taxon>
        <taxon>Bacilli</taxon>
        <taxon>Bacillales</taxon>
        <taxon>Paenibacillaceae</taxon>
        <taxon>Paenibacillus</taxon>
    </lineage>
</organism>
<keyword evidence="2" id="KW-1185">Reference proteome</keyword>
<dbReference type="EMBL" id="AP019308">
    <property type="protein sequence ID" value="BBH23171.1"/>
    <property type="molecule type" value="Genomic_DNA"/>
</dbReference>
<dbReference type="SMART" id="SM00986">
    <property type="entry name" value="UDG"/>
    <property type="match status" value="1"/>
</dbReference>
<protein>
    <submittedName>
        <fullName evidence="1">DNA-deoxyinosine glycosylase</fullName>
    </submittedName>
</protein>
<reference evidence="1 2" key="1">
    <citation type="submission" date="2018-11" db="EMBL/GenBank/DDBJ databases">
        <title>Complete genome sequence of Paenibacillus baekrokdamisoli strain KCTC 33723.</title>
        <authorList>
            <person name="Kang S.W."/>
            <person name="Lee K.C."/>
            <person name="Kim K.K."/>
            <person name="Kim J.S."/>
            <person name="Kim D.S."/>
            <person name="Ko S.H."/>
            <person name="Yang S.H."/>
            <person name="Lee J.S."/>
        </authorList>
    </citation>
    <scope>NUCLEOTIDE SEQUENCE [LARGE SCALE GENOMIC DNA]</scope>
    <source>
        <strain evidence="1 2">KCTC 33723</strain>
    </source>
</reference>
<dbReference type="InterPro" id="IPR026353">
    <property type="entry name" value="Hypoxan-DNA_Glyclase"/>
</dbReference>
<dbReference type="InterPro" id="IPR036895">
    <property type="entry name" value="Uracil-DNA_glycosylase-like_sf"/>
</dbReference>
<gene>
    <name evidence="1" type="ORF">Back11_45160</name>
</gene>
<accession>A0A3G9JBA9</accession>
<sequence length="168" mass="18937">MLVHSFPPIIRANARVLVLGSMPGTASLEKHQYYGHPRNHFWPILYGLLGRTPDAEYEKRIAFAQDRGVALWDVIGSCEREGSLDANIRNAEPNDLAGLHALYPAIECLAFNGNKAYDTFKKHFGGKPIWNDLQLLKLPSSSPIPNNRMRTTADRIEAWRILLPFLNS</sequence>
<evidence type="ECO:0000313" key="1">
    <source>
        <dbReference type="EMBL" id="BBH23171.1"/>
    </source>
</evidence>
<dbReference type="AlphaFoldDB" id="A0A3G9JBA9"/>
<dbReference type="NCBIfam" id="TIGR04274">
    <property type="entry name" value="hypoxanDNAglyco"/>
    <property type="match status" value="1"/>
</dbReference>
<dbReference type="SUPFAM" id="SSF52141">
    <property type="entry name" value="Uracil-DNA glycosylase-like"/>
    <property type="match status" value="1"/>
</dbReference>
<evidence type="ECO:0000313" key="2">
    <source>
        <dbReference type="Proteomes" id="UP000275368"/>
    </source>
</evidence>
<dbReference type="InterPro" id="IPR005122">
    <property type="entry name" value="Uracil-DNA_glycosylase-like"/>
</dbReference>
<dbReference type="RefSeq" id="WP_221226851.1">
    <property type="nucleotide sequence ID" value="NZ_AP019308.1"/>
</dbReference>
<dbReference type="Pfam" id="PF03167">
    <property type="entry name" value="UDG"/>
    <property type="match status" value="1"/>
</dbReference>
<dbReference type="KEGG" id="pbk:Back11_45160"/>
<dbReference type="CDD" id="cd10032">
    <property type="entry name" value="UDG-F6_HDG"/>
    <property type="match status" value="1"/>
</dbReference>
<dbReference type="SMART" id="SM00987">
    <property type="entry name" value="UreE_C"/>
    <property type="match status" value="1"/>
</dbReference>